<feature type="non-terminal residue" evidence="1">
    <location>
        <position position="167"/>
    </location>
</feature>
<sequence>MEGLDPCGEPLVSEKVVSPVRRKTASLSRWLPIRTYPFRSLKTWITELLQRTGVEEMVTDSWASDESSESWSDVMHAPGIREFLGPDGKTRFSVRVGDDLHLVFSMFVDWFNPYGNKQAGKSHSIGAIYLCCLNLPPHIRFRPENIYLAGIIPGPGEPELHQINHIL</sequence>
<keyword evidence="2" id="KW-1185">Reference proteome</keyword>
<proteinExistence type="predicted"/>
<dbReference type="EMBL" id="KZ857546">
    <property type="protein sequence ID" value="RDX40595.1"/>
    <property type="molecule type" value="Genomic_DNA"/>
</dbReference>
<evidence type="ECO:0000313" key="2">
    <source>
        <dbReference type="Proteomes" id="UP000256964"/>
    </source>
</evidence>
<protein>
    <submittedName>
        <fullName evidence="1">Uncharacterized protein</fullName>
    </submittedName>
</protein>
<dbReference type="Proteomes" id="UP000256964">
    <property type="component" value="Unassembled WGS sequence"/>
</dbReference>
<accession>A0A371CJZ8</accession>
<dbReference type="AlphaFoldDB" id="A0A371CJZ8"/>
<reference evidence="1 2" key="1">
    <citation type="journal article" date="2018" name="Biotechnol. Biofuels">
        <title>Integrative visual omics of the white-rot fungus Polyporus brumalis exposes the biotechnological potential of its oxidative enzymes for delignifying raw plant biomass.</title>
        <authorList>
            <person name="Miyauchi S."/>
            <person name="Rancon A."/>
            <person name="Drula E."/>
            <person name="Hage H."/>
            <person name="Chaduli D."/>
            <person name="Favel A."/>
            <person name="Grisel S."/>
            <person name="Henrissat B."/>
            <person name="Herpoel-Gimbert I."/>
            <person name="Ruiz-Duenas F.J."/>
            <person name="Chevret D."/>
            <person name="Hainaut M."/>
            <person name="Lin J."/>
            <person name="Wang M."/>
            <person name="Pangilinan J."/>
            <person name="Lipzen A."/>
            <person name="Lesage-Meessen L."/>
            <person name="Navarro D."/>
            <person name="Riley R."/>
            <person name="Grigoriev I.V."/>
            <person name="Zhou S."/>
            <person name="Raouche S."/>
            <person name="Rosso M.N."/>
        </authorList>
    </citation>
    <scope>NUCLEOTIDE SEQUENCE [LARGE SCALE GENOMIC DNA]</scope>
    <source>
        <strain evidence="1 2">BRFM 1820</strain>
    </source>
</reference>
<dbReference type="STRING" id="139420.A0A371CJZ8"/>
<organism evidence="1 2">
    <name type="scientific">Lentinus brumalis</name>
    <dbReference type="NCBI Taxonomy" id="2498619"/>
    <lineage>
        <taxon>Eukaryota</taxon>
        <taxon>Fungi</taxon>
        <taxon>Dikarya</taxon>
        <taxon>Basidiomycota</taxon>
        <taxon>Agaricomycotina</taxon>
        <taxon>Agaricomycetes</taxon>
        <taxon>Polyporales</taxon>
        <taxon>Polyporaceae</taxon>
        <taxon>Lentinus</taxon>
    </lineage>
</organism>
<dbReference type="OrthoDB" id="3253623at2759"/>
<gene>
    <name evidence="1" type="ORF">OH76DRAFT_1365994</name>
</gene>
<evidence type="ECO:0000313" key="1">
    <source>
        <dbReference type="EMBL" id="RDX40595.1"/>
    </source>
</evidence>
<name>A0A371CJZ8_9APHY</name>